<evidence type="ECO:0000256" key="2">
    <source>
        <dbReference type="ARBA" id="ARBA00022475"/>
    </source>
</evidence>
<dbReference type="Gene3D" id="3.30.70.120">
    <property type="match status" value="1"/>
</dbReference>
<feature type="transmembrane region" description="Helical" evidence="6">
    <location>
        <begin position="52"/>
        <end position="75"/>
    </location>
</feature>
<dbReference type="PIRSF" id="PIRSF006483">
    <property type="entry name" value="Membrane_protein_YitT"/>
    <property type="match status" value="1"/>
</dbReference>
<dbReference type="RefSeq" id="WP_117900908.1">
    <property type="nucleotide sequence ID" value="NZ_DBFJSC010000196.1"/>
</dbReference>
<evidence type="ECO:0000259" key="7">
    <source>
        <dbReference type="Pfam" id="PF10035"/>
    </source>
</evidence>
<dbReference type="Proteomes" id="UP000285740">
    <property type="component" value="Unassembled WGS sequence"/>
</dbReference>
<dbReference type="AlphaFoldDB" id="A0A413T4F6"/>
<evidence type="ECO:0000313" key="8">
    <source>
        <dbReference type="EMBL" id="RHA78566.1"/>
    </source>
</evidence>
<dbReference type="Pfam" id="PF10035">
    <property type="entry name" value="DUF2179"/>
    <property type="match status" value="1"/>
</dbReference>
<dbReference type="GO" id="GO:0005886">
    <property type="term" value="C:plasma membrane"/>
    <property type="evidence" value="ECO:0007669"/>
    <property type="project" value="UniProtKB-SubCell"/>
</dbReference>
<name>A0A413T4F6_9FIRM</name>
<dbReference type="InterPro" id="IPR051461">
    <property type="entry name" value="UPF0750_membrane"/>
</dbReference>
<feature type="transmembrane region" description="Helical" evidence="6">
    <location>
        <begin position="155"/>
        <end position="176"/>
    </location>
</feature>
<evidence type="ECO:0000256" key="6">
    <source>
        <dbReference type="SAM" id="Phobius"/>
    </source>
</evidence>
<keyword evidence="5 6" id="KW-0472">Membrane</keyword>
<dbReference type="PANTHER" id="PTHR33545:SF5">
    <property type="entry name" value="UPF0750 MEMBRANE PROTEIN YITT"/>
    <property type="match status" value="1"/>
</dbReference>
<dbReference type="InterPro" id="IPR019264">
    <property type="entry name" value="DUF2179"/>
</dbReference>
<proteinExistence type="predicted"/>
<dbReference type="Pfam" id="PF02588">
    <property type="entry name" value="YitT_membrane"/>
    <property type="match status" value="1"/>
</dbReference>
<keyword evidence="2" id="KW-1003">Cell membrane</keyword>
<evidence type="ECO:0000256" key="1">
    <source>
        <dbReference type="ARBA" id="ARBA00004651"/>
    </source>
</evidence>
<protein>
    <submittedName>
        <fullName evidence="8">YitT family protein</fullName>
    </submittedName>
</protein>
<dbReference type="PANTHER" id="PTHR33545">
    <property type="entry name" value="UPF0750 MEMBRANE PROTEIN YITT-RELATED"/>
    <property type="match status" value="1"/>
</dbReference>
<comment type="caution">
    <text evidence="8">The sequence shown here is derived from an EMBL/GenBank/DDBJ whole genome shotgun (WGS) entry which is preliminary data.</text>
</comment>
<reference evidence="8 9" key="1">
    <citation type="submission" date="2018-08" db="EMBL/GenBank/DDBJ databases">
        <title>A genome reference for cultivated species of the human gut microbiota.</title>
        <authorList>
            <person name="Zou Y."/>
            <person name="Xue W."/>
            <person name="Luo G."/>
        </authorList>
    </citation>
    <scope>NUCLEOTIDE SEQUENCE [LARGE SCALE GENOMIC DNA]</scope>
    <source>
        <strain evidence="8 9">AM42-30</strain>
    </source>
</reference>
<comment type="subcellular location">
    <subcellularLocation>
        <location evidence="1">Cell membrane</location>
        <topology evidence="1">Multi-pass membrane protein</topology>
    </subcellularLocation>
</comment>
<feature type="transmembrane region" description="Helical" evidence="6">
    <location>
        <begin position="87"/>
        <end position="109"/>
    </location>
</feature>
<keyword evidence="4 6" id="KW-1133">Transmembrane helix</keyword>
<feature type="transmembrane region" description="Helical" evidence="6">
    <location>
        <begin position="115"/>
        <end position="134"/>
    </location>
</feature>
<evidence type="ECO:0000313" key="9">
    <source>
        <dbReference type="Proteomes" id="UP000285740"/>
    </source>
</evidence>
<gene>
    <name evidence="8" type="ORF">DW918_09030</name>
</gene>
<evidence type="ECO:0000256" key="4">
    <source>
        <dbReference type="ARBA" id="ARBA00022989"/>
    </source>
</evidence>
<feature type="transmembrane region" description="Helical" evidence="6">
    <location>
        <begin position="182"/>
        <end position="201"/>
    </location>
</feature>
<feature type="transmembrane region" description="Helical" evidence="6">
    <location>
        <begin position="7"/>
        <end position="32"/>
    </location>
</feature>
<accession>A0A413T4F6</accession>
<dbReference type="InterPro" id="IPR003740">
    <property type="entry name" value="YitT"/>
</dbReference>
<dbReference type="CDD" id="cd16380">
    <property type="entry name" value="YitT_C"/>
    <property type="match status" value="1"/>
</dbReference>
<sequence length="294" mass="32242">MDKKRTVLHFILQYIGITIASIMYAMALAWFLNPNQLAPGGVSGIAIVLKEIFPFLPGIGALILIFNIPILLLGVWKFGVKFTISTIYTVVFSSIVIDLIPSITGIKAITMDPMLAAVIGGALHGIAIGILFRLETTTGGTDVIIKIIRQKKPHLKTGQLYIILDLVILAASAVAFRNIEVALYAGITIYITSAVMDKALYNGDQQTMVYIVSAKRKIIADRMLQELDLGVTMLQAVGAYKNNETEVIMCVMRKATLVKVRNLLKEVDPDAFMIVSTANEVFGEGFKNQYETEI</sequence>
<keyword evidence="3 6" id="KW-0812">Transmembrane</keyword>
<evidence type="ECO:0000256" key="5">
    <source>
        <dbReference type="ARBA" id="ARBA00023136"/>
    </source>
</evidence>
<organism evidence="8 9">
    <name type="scientific">Eubacterium ventriosum</name>
    <dbReference type="NCBI Taxonomy" id="39496"/>
    <lineage>
        <taxon>Bacteria</taxon>
        <taxon>Bacillati</taxon>
        <taxon>Bacillota</taxon>
        <taxon>Clostridia</taxon>
        <taxon>Eubacteriales</taxon>
        <taxon>Eubacteriaceae</taxon>
        <taxon>Eubacterium</taxon>
    </lineage>
</organism>
<feature type="domain" description="DUF2179" evidence="7">
    <location>
        <begin position="230"/>
        <end position="283"/>
    </location>
</feature>
<evidence type="ECO:0000256" key="3">
    <source>
        <dbReference type="ARBA" id="ARBA00022692"/>
    </source>
</evidence>
<dbReference type="InterPro" id="IPR015867">
    <property type="entry name" value="N-reg_PII/ATP_PRibTrfase_C"/>
</dbReference>
<dbReference type="EMBL" id="QSFV01000033">
    <property type="protein sequence ID" value="RHA78566.1"/>
    <property type="molecule type" value="Genomic_DNA"/>
</dbReference>